<dbReference type="InterPro" id="IPR006935">
    <property type="entry name" value="Helicase/UvrB_N"/>
</dbReference>
<feature type="domain" description="Helicase ATP-binding" evidence="1">
    <location>
        <begin position="23"/>
        <end position="180"/>
    </location>
</feature>
<dbReference type="InterPro" id="IPR050742">
    <property type="entry name" value="Helicase_Restrict-Modif_Enz"/>
</dbReference>
<dbReference type="GO" id="GO:0003677">
    <property type="term" value="F:DNA binding"/>
    <property type="evidence" value="ECO:0007669"/>
    <property type="project" value="InterPro"/>
</dbReference>
<dbReference type="PROSITE" id="PS51192">
    <property type="entry name" value="HELICASE_ATP_BIND_1"/>
    <property type="match status" value="1"/>
</dbReference>
<keyword evidence="2" id="KW-0547">Nucleotide-binding</keyword>
<dbReference type="Pfam" id="PF00271">
    <property type="entry name" value="Helicase_C"/>
    <property type="match status" value="1"/>
</dbReference>
<gene>
    <name evidence="2" type="primary">83</name>
    <name evidence="2" type="ORF">PBI_BELLAMY_83</name>
</gene>
<dbReference type="Gene3D" id="3.40.50.300">
    <property type="entry name" value="P-loop containing nucleotide triphosphate hydrolases"/>
    <property type="match status" value="2"/>
</dbReference>
<protein>
    <submittedName>
        <fullName evidence="2">Helicase</fullName>
    </submittedName>
</protein>
<dbReference type="GO" id="GO:0005524">
    <property type="term" value="F:ATP binding"/>
    <property type="evidence" value="ECO:0007669"/>
    <property type="project" value="InterPro"/>
</dbReference>
<dbReference type="PANTHER" id="PTHR47396">
    <property type="entry name" value="TYPE I RESTRICTION ENZYME ECOKI R PROTEIN"/>
    <property type="match status" value="1"/>
</dbReference>
<evidence type="ECO:0000313" key="2">
    <source>
        <dbReference type="EMBL" id="ASR76128.1"/>
    </source>
</evidence>
<accession>A0A222YVN7</accession>
<sequence>MLYTIDINRTHMLTLRPHQERINDRMLAYNKGQIIVPTGGGKTLTMIVDTQRRHDAINNGTTTVVVAPRILLAEQLCSEFLEIIDTSHTHVMHVHSGETHHYSNTKPVNIHVFANTARNMGENCIIFTSYHSLHRVMEADIEVNTIYFDEAHNSVQRNFFPATEFFANDADRCYFYTATPKHSLTISKPGMNDAAVYGQVLINVPAPELVEQGYILPPKVVVKQLPLIKGRKVMYADDCDNLIETIDDNNIDKTLICARTTKQIINLLTYSDFCAELARRGYSWMTITSKTGAIIDGKKVDREKFFDTLNAWGKDSEKKFVVIHHSILSEGINVSGLEAVIFMRNMDYIGISQSIGRVIRLGGDSKTFGLVCIPTYDSVGIGTARKVQAVVDVVFNKGEPAISEIRR</sequence>
<name>A0A222YVN7_9CAUD</name>
<reference evidence="2 3" key="1">
    <citation type="submission" date="2017-06" db="EMBL/GenBank/DDBJ databases">
        <authorList>
            <person name="Kim H.J."/>
            <person name="Triplett B.A."/>
        </authorList>
    </citation>
    <scope>NUCLEOTIDE SEQUENCE [LARGE SCALE GENOMIC DNA]</scope>
</reference>
<dbReference type="RefSeq" id="YP_009791240.1">
    <property type="nucleotide sequence ID" value="NC_047838.1"/>
</dbReference>
<evidence type="ECO:0000313" key="3">
    <source>
        <dbReference type="Proteomes" id="UP000221247"/>
    </source>
</evidence>
<dbReference type="EMBL" id="MF351863">
    <property type="protein sequence ID" value="ASR76128.1"/>
    <property type="molecule type" value="Genomic_DNA"/>
</dbReference>
<dbReference type="GO" id="GO:0016787">
    <property type="term" value="F:hydrolase activity"/>
    <property type="evidence" value="ECO:0007669"/>
    <property type="project" value="InterPro"/>
</dbReference>
<dbReference type="InterPro" id="IPR001650">
    <property type="entry name" value="Helicase_C-like"/>
</dbReference>
<dbReference type="SUPFAM" id="SSF52540">
    <property type="entry name" value="P-loop containing nucleoside triphosphate hydrolases"/>
    <property type="match status" value="1"/>
</dbReference>
<dbReference type="InterPro" id="IPR027417">
    <property type="entry name" value="P-loop_NTPase"/>
</dbReference>
<dbReference type="InterPro" id="IPR014001">
    <property type="entry name" value="Helicase_ATP-bd"/>
</dbReference>
<dbReference type="KEGG" id="vg:54981413"/>
<keyword evidence="2" id="KW-0347">Helicase</keyword>
<proteinExistence type="predicted"/>
<keyword evidence="2" id="KW-0067">ATP-binding</keyword>
<dbReference type="PANTHER" id="PTHR47396:SF1">
    <property type="entry name" value="ATP-DEPENDENT HELICASE IRC3-RELATED"/>
    <property type="match status" value="1"/>
</dbReference>
<dbReference type="Pfam" id="PF04851">
    <property type="entry name" value="ResIII"/>
    <property type="match status" value="1"/>
</dbReference>
<evidence type="ECO:0000259" key="1">
    <source>
        <dbReference type="PROSITE" id="PS51192"/>
    </source>
</evidence>
<dbReference type="GeneID" id="54981413"/>
<dbReference type="GO" id="GO:0004386">
    <property type="term" value="F:helicase activity"/>
    <property type="evidence" value="ECO:0007669"/>
    <property type="project" value="UniProtKB-KW"/>
</dbReference>
<keyword evidence="3" id="KW-1185">Reference proteome</keyword>
<keyword evidence="2" id="KW-0378">Hydrolase</keyword>
<dbReference type="Proteomes" id="UP000221247">
    <property type="component" value="Segment"/>
</dbReference>
<organism evidence="2 3">
    <name type="scientific">Synechococcus phage Bellamy</name>
    <dbReference type="NCBI Taxonomy" id="2023996"/>
    <lineage>
        <taxon>Viruses</taxon>
        <taxon>Duplodnaviria</taxon>
        <taxon>Heunggongvirae</taxon>
        <taxon>Uroviricota</taxon>
        <taxon>Caudoviricetes</taxon>
        <taxon>Pantevenvirales</taxon>
        <taxon>Kyanoviridae</taxon>
        <taxon>Bellamyvirus</taxon>
        <taxon>Bellamyvirus bellamy</taxon>
    </lineage>
</organism>
<dbReference type="SMART" id="SM00487">
    <property type="entry name" value="DEXDc"/>
    <property type="match status" value="1"/>
</dbReference>